<evidence type="ECO:0000313" key="3">
    <source>
        <dbReference type="Proteomes" id="UP000614216"/>
    </source>
</evidence>
<evidence type="ECO:0000313" key="2">
    <source>
        <dbReference type="EMBL" id="MBL6448650.1"/>
    </source>
</evidence>
<organism evidence="2 3">
    <name type="scientific">Fulvivirga marina</name>
    <dbReference type="NCBI Taxonomy" id="2494733"/>
    <lineage>
        <taxon>Bacteria</taxon>
        <taxon>Pseudomonadati</taxon>
        <taxon>Bacteroidota</taxon>
        <taxon>Cytophagia</taxon>
        <taxon>Cytophagales</taxon>
        <taxon>Fulvivirgaceae</taxon>
        <taxon>Fulvivirga</taxon>
    </lineage>
</organism>
<feature type="region of interest" description="Disordered" evidence="1">
    <location>
        <begin position="186"/>
        <end position="213"/>
    </location>
</feature>
<comment type="caution">
    <text evidence="2">The sequence shown here is derived from an EMBL/GenBank/DDBJ whole genome shotgun (WGS) entry which is preliminary data.</text>
</comment>
<dbReference type="InterPro" id="IPR025632">
    <property type="entry name" value="DUF4290"/>
</dbReference>
<dbReference type="AlphaFoldDB" id="A0A937G291"/>
<proteinExistence type="predicted"/>
<evidence type="ECO:0000256" key="1">
    <source>
        <dbReference type="SAM" id="MobiDB-lite"/>
    </source>
</evidence>
<dbReference type="RefSeq" id="WP_202858185.1">
    <property type="nucleotide sequence ID" value="NZ_JAEUGD010000064.1"/>
</dbReference>
<name>A0A937G291_9BACT</name>
<sequence>MEYNTSQPPLILREYGRNVQKLVEYIRTIPDKSKRSESAETLIELMKQVTPTVKETPETSQKLWDDLYIMSNFDLDIDAPYPIPEKEVLNKKPKRLDYSKHNVKFKHYGKNIELLIKEAIKKEDPTEREDAIIYIGKLMKSFYSSWNKEVIDDSVILENIKSISKGELTIDLDKVKEDNLFEKLYSNKRRNTRSSSGKPSDRKSSNRNRRKRN</sequence>
<protein>
    <submittedName>
        <fullName evidence="2">DUF4290 domain-containing protein</fullName>
    </submittedName>
</protein>
<dbReference type="EMBL" id="JAEUGD010000064">
    <property type="protein sequence ID" value="MBL6448650.1"/>
    <property type="molecule type" value="Genomic_DNA"/>
</dbReference>
<accession>A0A937G291</accession>
<dbReference type="Pfam" id="PF14123">
    <property type="entry name" value="DUF4290"/>
    <property type="match status" value="1"/>
</dbReference>
<reference evidence="2" key="1">
    <citation type="submission" date="2021-01" db="EMBL/GenBank/DDBJ databases">
        <title>Fulvivirga kasyanovii gen. nov., sp nov., a novel member of the phylum Bacteroidetes isolated from seawater in a mussel farm.</title>
        <authorList>
            <person name="Zhao L.-H."/>
            <person name="Wang Z.-J."/>
        </authorList>
    </citation>
    <scope>NUCLEOTIDE SEQUENCE</scope>
    <source>
        <strain evidence="2">29W222</strain>
    </source>
</reference>
<keyword evidence="3" id="KW-1185">Reference proteome</keyword>
<dbReference type="Proteomes" id="UP000614216">
    <property type="component" value="Unassembled WGS sequence"/>
</dbReference>
<gene>
    <name evidence="2" type="ORF">JMN32_20225</name>
</gene>